<accession>A0ABV4B2B0</accession>
<dbReference type="RefSeq" id="WP_369459939.1">
    <property type="nucleotide sequence ID" value="NZ_JBGBDC010000004.1"/>
</dbReference>
<name>A0ABV4B2B0_9BURK</name>
<comment type="caution">
    <text evidence="2">The sequence shown here is derived from an EMBL/GenBank/DDBJ whole genome shotgun (WGS) entry which is preliminary data.</text>
</comment>
<keyword evidence="1" id="KW-0175">Coiled coil</keyword>
<reference evidence="2 3" key="1">
    <citation type="journal article" date="2016" name="Int. J. Syst. Evol. Microbiol.">
        <title>Description of Comamonas sediminis sp. nov., isolated from lagoon sediments.</title>
        <authorList>
            <person name="Subhash Y."/>
            <person name="Bang J.J."/>
            <person name="You T.H."/>
            <person name="Lee S.S."/>
        </authorList>
    </citation>
    <scope>NUCLEOTIDE SEQUENCE [LARGE SCALE GENOMIC DNA]</scope>
    <source>
        <strain evidence="2 3">JCM 31169</strain>
    </source>
</reference>
<protein>
    <recommendedName>
        <fullName evidence="4">Flagellar FliJ protein</fullName>
    </recommendedName>
</protein>
<proteinExistence type="predicted"/>
<organism evidence="2 3">
    <name type="scientific">Comamonas sediminis</name>
    <dbReference type="NCBI Taxonomy" id="1783360"/>
    <lineage>
        <taxon>Bacteria</taxon>
        <taxon>Pseudomonadati</taxon>
        <taxon>Pseudomonadota</taxon>
        <taxon>Betaproteobacteria</taxon>
        <taxon>Burkholderiales</taxon>
        <taxon>Comamonadaceae</taxon>
        <taxon>Comamonas</taxon>
    </lineage>
</organism>
<feature type="coiled-coil region" evidence="1">
    <location>
        <begin position="15"/>
        <end position="42"/>
    </location>
</feature>
<evidence type="ECO:0008006" key="4">
    <source>
        <dbReference type="Google" id="ProtNLM"/>
    </source>
</evidence>
<evidence type="ECO:0000313" key="2">
    <source>
        <dbReference type="EMBL" id="MEY2251497.1"/>
    </source>
</evidence>
<evidence type="ECO:0000313" key="3">
    <source>
        <dbReference type="Proteomes" id="UP001562178"/>
    </source>
</evidence>
<dbReference type="Proteomes" id="UP001562178">
    <property type="component" value="Unassembled WGS sequence"/>
</dbReference>
<dbReference type="EMBL" id="JBGBDC010000004">
    <property type="protein sequence ID" value="MEY2251497.1"/>
    <property type="molecule type" value="Genomic_DNA"/>
</dbReference>
<keyword evidence="3" id="KW-1185">Reference proteome</keyword>
<evidence type="ECO:0000256" key="1">
    <source>
        <dbReference type="SAM" id="Coils"/>
    </source>
</evidence>
<sequence length="161" mass="18552">MHTPKGFVYQLAPYLRKQEWQSDRLEHRMSQLKRQMASLAQSRAAIASQTEEQTAYLHASQQARLNPALHRSGLLHLLELRQQLQRCDNELADLGAQKVLLQAEWIAQQRKIDGLMEHRTTMLQAHVAETQRLAAVEADRDWLSRLRPLPLTMALSLEESP</sequence>
<feature type="coiled-coil region" evidence="1">
    <location>
        <begin position="77"/>
        <end position="104"/>
    </location>
</feature>
<gene>
    <name evidence="2" type="ORF">AB7A72_10820</name>
</gene>